<dbReference type="EMBL" id="SMFQ01000005">
    <property type="protein sequence ID" value="TCJ83106.1"/>
    <property type="molecule type" value="Genomic_DNA"/>
</dbReference>
<dbReference type="Pfam" id="PF13458">
    <property type="entry name" value="Peripla_BP_6"/>
    <property type="match status" value="1"/>
</dbReference>
<organism evidence="4 5">
    <name type="scientific">Cocleimonas flava</name>
    <dbReference type="NCBI Taxonomy" id="634765"/>
    <lineage>
        <taxon>Bacteria</taxon>
        <taxon>Pseudomonadati</taxon>
        <taxon>Pseudomonadota</taxon>
        <taxon>Gammaproteobacteria</taxon>
        <taxon>Thiotrichales</taxon>
        <taxon>Thiotrichaceae</taxon>
        <taxon>Cocleimonas</taxon>
    </lineage>
</organism>
<dbReference type="InterPro" id="IPR051010">
    <property type="entry name" value="BCAA_transport"/>
</dbReference>
<sequence>MKRKVAHIFLLIISVTILGIFNPVYSAEASPLDKETVKVGCMFPLAGPGGLYGRDSLIAIKMALADLKSSKKYDYPDIDVLFGDTRSKSHRAVQIARNFINKDKVDFLCGVVSSQIALAVTDISRENKVFFIGTDHASPSLINESLHPYYFRVNNGTRQSMRAGAKYIQSNFKTKKKLKIAFIGPDYEYGYQAWDDLRFFLKEQRFNFEVVGEFWPKLFETDYSIYIHEINRSKPDIVINGHWGQDFVTFIKQAKPLGLFDQSQVMNFDTGGNYETLAEMGDEMPLGIILSARHHVNWPETKANRDFVNGFYERAGRFPSYAAEGAYAGIIAIGEALRIAKGVKDKKALQLALENLVVNLPEDPKGFSSKMDPKTHQMMQAQAIGKTILNNDYAPAKVLLGDWFVFMPE</sequence>
<dbReference type="InterPro" id="IPR028082">
    <property type="entry name" value="Peripla_BP_I"/>
</dbReference>
<evidence type="ECO:0000256" key="1">
    <source>
        <dbReference type="ARBA" id="ARBA00010062"/>
    </source>
</evidence>
<dbReference type="Gene3D" id="3.40.50.2300">
    <property type="match status" value="2"/>
</dbReference>
<evidence type="ECO:0000259" key="3">
    <source>
        <dbReference type="Pfam" id="PF13458"/>
    </source>
</evidence>
<gene>
    <name evidence="4" type="ORF">EV695_3844</name>
</gene>
<feature type="domain" description="Leucine-binding protein" evidence="3">
    <location>
        <begin position="36"/>
        <end position="384"/>
    </location>
</feature>
<proteinExistence type="inferred from homology"/>
<keyword evidence="2" id="KW-0732">Signal</keyword>
<dbReference type="Proteomes" id="UP000294887">
    <property type="component" value="Unassembled WGS sequence"/>
</dbReference>
<dbReference type="InterPro" id="IPR028081">
    <property type="entry name" value="Leu-bd"/>
</dbReference>
<dbReference type="PANTHER" id="PTHR30483">
    <property type="entry name" value="LEUCINE-SPECIFIC-BINDING PROTEIN"/>
    <property type="match status" value="1"/>
</dbReference>
<dbReference type="SUPFAM" id="SSF53822">
    <property type="entry name" value="Periplasmic binding protein-like I"/>
    <property type="match status" value="1"/>
</dbReference>
<name>A0A4R1EP94_9GAMM</name>
<comment type="similarity">
    <text evidence="1">Belongs to the leucine-binding protein family.</text>
</comment>
<dbReference type="CDD" id="cd06330">
    <property type="entry name" value="PBP1_As_SBP-like"/>
    <property type="match status" value="1"/>
</dbReference>
<dbReference type="RefSeq" id="WP_131907589.1">
    <property type="nucleotide sequence ID" value="NZ_BAAAFU010000007.1"/>
</dbReference>
<reference evidence="4 5" key="1">
    <citation type="submission" date="2019-03" db="EMBL/GenBank/DDBJ databases">
        <title>Genomic Encyclopedia of Type Strains, Phase IV (KMG-IV): sequencing the most valuable type-strain genomes for metagenomic binning, comparative biology and taxonomic classification.</title>
        <authorList>
            <person name="Goeker M."/>
        </authorList>
    </citation>
    <scope>NUCLEOTIDE SEQUENCE [LARGE SCALE GENOMIC DNA]</scope>
    <source>
        <strain evidence="4 5">DSM 24830</strain>
    </source>
</reference>
<evidence type="ECO:0000313" key="5">
    <source>
        <dbReference type="Proteomes" id="UP000294887"/>
    </source>
</evidence>
<dbReference type="OrthoDB" id="9147078at2"/>
<evidence type="ECO:0000256" key="2">
    <source>
        <dbReference type="ARBA" id="ARBA00022729"/>
    </source>
</evidence>
<comment type="caution">
    <text evidence="4">The sequence shown here is derived from an EMBL/GenBank/DDBJ whole genome shotgun (WGS) entry which is preliminary data.</text>
</comment>
<protein>
    <submittedName>
        <fullName evidence="4">Amino acid/amide ABC transporter substrate-binding protein (HAAT family)</fullName>
    </submittedName>
</protein>
<keyword evidence="5" id="KW-1185">Reference proteome</keyword>
<dbReference type="AlphaFoldDB" id="A0A4R1EP94"/>
<accession>A0A4R1EP94</accession>
<evidence type="ECO:0000313" key="4">
    <source>
        <dbReference type="EMBL" id="TCJ83106.1"/>
    </source>
</evidence>